<name>A0ABY9ISS2_9ACTN</name>
<dbReference type="EMBL" id="CP120988">
    <property type="protein sequence ID" value="WLQ58462.1"/>
    <property type="molecule type" value="Genomic_DNA"/>
</dbReference>
<dbReference type="RefSeq" id="WP_306070394.1">
    <property type="nucleotide sequence ID" value="NZ_CP120988.1"/>
</dbReference>
<evidence type="ECO:0000313" key="2">
    <source>
        <dbReference type="Proteomes" id="UP001235744"/>
    </source>
</evidence>
<reference evidence="1 2" key="1">
    <citation type="submission" date="2023-03" db="EMBL/GenBank/DDBJ databases">
        <title>Isolation and description of six Streptomyces strains from soil environments, able to metabolize different microbial glucans.</title>
        <authorList>
            <person name="Widen T."/>
            <person name="Larsbrink J."/>
        </authorList>
    </citation>
    <scope>NUCLEOTIDE SEQUENCE [LARGE SCALE GENOMIC DNA]</scope>
    <source>
        <strain evidence="1 2">Alt2</strain>
    </source>
</reference>
<dbReference type="Proteomes" id="UP001235744">
    <property type="component" value="Chromosome"/>
</dbReference>
<gene>
    <name evidence="1" type="ORF">P8A19_24870</name>
</gene>
<accession>A0ABY9ISS2</accession>
<proteinExistence type="predicted"/>
<evidence type="ECO:0000313" key="1">
    <source>
        <dbReference type="EMBL" id="WLQ58462.1"/>
    </source>
</evidence>
<keyword evidence="2" id="KW-1185">Reference proteome</keyword>
<protein>
    <submittedName>
        <fullName evidence="1">Uncharacterized protein</fullName>
    </submittedName>
</protein>
<organism evidence="1 2">
    <name type="scientific">Streptomyces poriferorum</name>
    <dbReference type="NCBI Taxonomy" id="2798799"/>
    <lineage>
        <taxon>Bacteria</taxon>
        <taxon>Bacillati</taxon>
        <taxon>Actinomycetota</taxon>
        <taxon>Actinomycetes</taxon>
        <taxon>Kitasatosporales</taxon>
        <taxon>Streptomycetaceae</taxon>
        <taxon>Streptomyces</taxon>
    </lineage>
</organism>
<sequence length="76" mass="7990">MEPRDAVQAAGTVRGGRARFAEFGEDDKDAVQQLARVAALREDGPRSADEVDFRRLPGLRERAGAAGMAGATSCAS</sequence>